<dbReference type="Proteomes" id="UP000322545">
    <property type="component" value="Unassembled WGS sequence"/>
</dbReference>
<evidence type="ECO:0000313" key="2">
    <source>
        <dbReference type="EMBL" id="SHM73306.1"/>
    </source>
</evidence>
<dbReference type="EMBL" id="FRCB01000013">
    <property type="protein sequence ID" value="SHM73306.1"/>
    <property type="molecule type" value="Genomic_DNA"/>
</dbReference>
<reference evidence="2 3" key="1">
    <citation type="submission" date="2016-11" db="EMBL/GenBank/DDBJ databases">
        <authorList>
            <person name="Varghese N."/>
            <person name="Submissions S."/>
        </authorList>
    </citation>
    <scope>NUCLEOTIDE SEQUENCE [LARGE SCALE GENOMIC DNA]</scope>
    <source>
        <strain evidence="2 3">DSM 28249</strain>
    </source>
</reference>
<evidence type="ECO:0000313" key="3">
    <source>
        <dbReference type="Proteomes" id="UP000322545"/>
    </source>
</evidence>
<keyword evidence="1" id="KW-1133">Transmembrane helix</keyword>
<feature type="transmembrane region" description="Helical" evidence="1">
    <location>
        <begin position="138"/>
        <end position="157"/>
    </location>
</feature>
<accession>A0A1M7L5Y0</accession>
<keyword evidence="3" id="KW-1185">Reference proteome</keyword>
<keyword evidence="1" id="KW-0812">Transmembrane</keyword>
<gene>
    <name evidence="2" type="ORF">SAMN05443432_11338</name>
</gene>
<keyword evidence="1" id="KW-0472">Membrane</keyword>
<evidence type="ECO:0000256" key="1">
    <source>
        <dbReference type="SAM" id="Phobius"/>
    </source>
</evidence>
<protein>
    <submittedName>
        <fullName evidence="2">Uncharacterized protein</fullName>
    </submittedName>
</protein>
<dbReference type="AlphaFoldDB" id="A0A1M7L5Y0"/>
<proteinExistence type="predicted"/>
<sequence>MARLFHDLIWVFRCDLQSSANDLRLTLLPALVAMLVLVLGGGALLLAFENEFVRGYAFVHGQDDDEARATIELRYYRALVGLGALAVCLVVNRYYFSVLSLLALLVTISVMSDYSSSIQVQYSESRFEEYLQRYGVEVWAVSVVMRLSFLGLLLWAAKDVRAYHLSRPRW</sequence>
<feature type="transmembrane region" description="Helical" evidence="1">
    <location>
        <begin position="27"/>
        <end position="48"/>
    </location>
</feature>
<organism evidence="2 3">
    <name type="scientific">Roseovarius litoreus</name>
    <dbReference type="NCBI Taxonomy" id="1155722"/>
    <lineage>
        <taxon>Bacteria</taxon>
        <taxon>Pseudomonadati</taxon>
        <taxon>Pseudomonadota</taxon>
        <taxon>Alphaproteobacteria</taxon>
        <taxon>Rhodobacterales</taxon>
        <taxon>Roseobacteraceae</taxon>
        <taxon>Roseovarius</taxon>
    </lineage>
</organism>
<feature type="transmembrane region" description="Helical" evidence="1">
    <location>
        <begin position="75"/>
        <end position="91"/>
    </location>
</feature>
<name>A0A1M7L5Y0_9RHOB</name>